<comment type="caution">
    <text evidence="3">The sequence shown here is derived from an EMBL/GenBank/DDBJ whole genome shotgun (WGS) entry which is preliminary data.</text>
</comment>
<name>A0AAX6ERM8_IRIPA</name>
<feature type="compositionally biased region" description="Basic and acidic residues" evidence="1">
    <location>
        <begin position="111"/>
        <end position="122"/>
    </location>
</feature>
<dbReference type="Proteomes" id="UP001140949">
    <property type="component" value="Unassembled WGS sequence"/>
</dbReference>
<protein>
    <submittedName>
        <fullName evidence="3">Uncharacterized protein</fullName>
    </submittedName>
</protein>
<sequence length="141" mass="15684">MEENKKAAKSFVDKYFPVKQPNPLKSDILDGIFPPKNHQGCGVGQSSHVQNTKTTSSDGNSKGSHSKSHDSYQKGSNGSVFLEASDPCHMGSSVDYGCRDYYPSSKPHPAGYDREKDRKDGNDYPDPENSRGEWWQGSLYY</sequence>
<feature type="region of interest" description="Disordered" evidence="1">
    <location>
        <begin position="1"/>
        <end position="84"/>
    </location>
</feature>
<evidence type="ECO:0000313" key="2">
    <source>
        <dbReference type="EMBL" id="KAJ6806831.1"/>
    </source>
</evidence>
<proteinExistence type="predicted"/>
<keyword evidence="4" id="KW-1185">Reference proteome</keyword>
<feature type="compositionally biased region" description="Polar residues" evidence="1">
    <location>
        <begin position="44"/>
        <end position="63"/>
    </location>
</feature>
<evidence type="ECO:0000313" key="3">
    <source>
        <dbReference type="EMBL" id="KAJ6806832.1"/>
    </source>
</evidence>
<evidence type="ECO:0000313" key="4">
    <source>
        <dbReference type="Proteomes" id="UP001140949"/>
    </source>
</evidence>
<dbReference type="PANTHER" id="PTHR33738:SF8">
    <property type="entry name" value="OS05G0454500 PROTEIN"/>
    <property type="match status" value="1"/>
</dbReference>
<gene>
    <name evidence="2" type="ORF">M6B38_105800</name>
    <name evidence="3" type="ORF">M6B38_105805</name>
</gene>
<feature type="region of interest" description="Disordered" evidence="1">
    <location>
        <begin position="99"/>
        <end position="141"/>
    </location>
</feature>
<reference evidence="3" key="2">
    <citation type="submission" date="2023-04" db="EMBL/GenBank/DDBJ databases">
        <authorList>
            <person name="Bruccoleri R.E."/>
            <person name="Oakeley E.J."/>
            <person name="Faust A.-M."/>
            <person name="Dessus-Babus S."/>
            <person name="Altorfer M."/>
            <person name="Burckhardt D."/>
            <person name="Oertli M."/>
            <person name="Naumann U."/>
            <person name="Petersen F."/>
            <person name="Wong J."/>
        </authorList>
    </citation>
    <scope>NUCLEOTIDE SEQUENCE</scope>
    <source>
        <strain evidence="3">GSM-AAB239-AS_SAM_17_03QT</strain>
        <tissue evidence="3">Leaf</tissue>
    </source>
</reference>
<dbReference type="EMBL" id="JANAVB010034417">
    <property type="protein sequence ID" value="KAJ6806831.1"/>
    <property type="molecule type" value="Genomic_DNA"/>
</dbReference>
<evidence type="ECO:0000256" key="1">
    <source>
        <dbReference type="SAM" id="MobiDB-lite"/>
    </source>
</evidence>
<organism evidence="3 4">
    <name type="scientific">Iris pallida</name>
    <name type="common">Sweet iris</name>
    <dbReference type="NCBI Taxonomy" id="29817"/>
    <lineage>
        <taxon>Eukaryota</taxon>
        <taxon>Viridiplantae</taxon>
        <taxon>Streptophyta</taxon>
        <taxon>Embryophyta</taxon>
        <taxon>Tracheophyta</taxon>
        <taxon>Spermatophyta</taxon>
        <taxon>Magnoliopsida</taxon>
        <taxon>Liliopsida</taxon>
        <taxon>Asparagales</taxon>
        <taxon>Iridaceae</taxon>
        <taxon>Iridoideae</taxon>
        <taxon>Irideae</taxon>
        <taxon>Iris</taxon>
    </lineage>
</organism>
<reference evidence="3" key="1">
    <citation type="journal article" date="2023" name="GigaByte">
        <title>Genome assembly of the bearded iris, Iris pallida Lam.</title>
        <authorList>
            <person name="Bruccoleri R.E."/>
            <person name="Oakeley E.J."/>
            <person name="Faust A.M.E."/>
            <person name="Altorfer M."/>
            <person name="Dessus-Babus S."/>
            <person name="Burckhardt D."/>
            <person name="Oertli M."/>
            <person name="Naumann U."/>
            <person name="Petersen F."/>
            <person name="Wong J."/>
        </authorList>
    </citation>
    <scope>NUCLEOTIDE SEQUENCE</scope>
    <source>
        <strain evidence="3">GSM-AAB239-AS_SAM_17_03QT</strain>
    </source>
</reference>
<accession>A0AAX6ERM8</accession>
<dbReference type="AlphaFoldDB" id="A0AAX6ERM8"/>
<dbReference type="PANTHER" id="PTHR33738">
    <property type="entry name" value="EMB|CAB82975.1"/>
    <property type="match status" value="1"/>
</dbReference>
<dbReference type="EMBL" id="JANAVB010034417">
    <property type="protein sequence ID" value="KAJ6806832.1"/>
    <property type="molecule type" value="Genomic_DNA"/>
</dbReference>